<reference evidence="2" key="1">
    <citation type="submission" date="2022-11" db="EMBL/GenBank/DDBJ databases">
        <title>Minimal conservation of predation-associated metabolite biosynthetic gene clusters underscores biosynthetic potential of Myxococcota including descriptions for ten novel species: Archangium lansinium sp. nov., Myxococcus landrumus sp. nov., Nannocystis bai.</title>
        <authorList>
            <person name="Ahearne A."/>
            <person name="Stevens C."/>
            <person name="Phillips K."/>
        </authorList>
    </citation>
    <scope>NUCLEOTIDE SEQUENCE</scope>
    <source>
        <strain evidence="2">Na p29</strain>
    </source>
</reference>
<dbReference type="AlphaFoldDB" id="A0A9X3IYA5"/>
<dbReference type="RefSeq" id="WP_267771989.1">
    <property type="nucleotide sequence ID" value="NZ_JAPNKE010000002.1"/>
</dbReference>
<gene>
    <name evidence="2" type="ORF">OV079_27935</name>
</gene>
<proteinExistence type="predicted"/>
<keyword evidence="3" id="KW-1185">Reference proteome</keyword>
<evidence type="ECO:0000256" key="1">
    <source>
        <dbReference type="SAM" id="MobiDB-lite"/>
    </source>
</evidence>
<comment type="caution">
    <text evidence="2">The sequence shown here is derived from an EMBL/GenBank/DDBJ whole genome shotgun (WGS) entry which is preliminary data.</text>
</comment>
<protein>
    <submittedName>
        <fullName evidence="2">Uncharacterized protein</fullName>
    </submittedName>
</protein>
<accession>A0A9X3IYA5</accession>
<dbReference type="Proteomes" id="UP001150924">
    <property type="component" value="Unassembled WGS sequence"/>
</dbReference>
<organism evidence="2 3">
    <name type="scientific">Nannocystis pusilla</name>
    <dbReference type="NCBI Taxonomy" id="889268"/>
    <lineage>
        <taxon>Bacteria</taxon>
        <taxon>Pseudomonadati</taxon>
        <taxon>Myxococcota</taxon>
        <taxon>Polyangia</taxon>
        <taxon>Nannocystales</taxon>
        <taxon>Nannocystaceae</taxon>
        <taxon>Nannocystis</taxon>
    </lineage>
</organism>
<name>A0A9X3IYA5_9BACT</name>
<dbReference type="EMBL" id="JAPNKE010000002">
    <property type="protein sequence ID" value="MCY1009327.1"/>
    <property type="molecule type" value="Genomic_DNA"/>
</dbReference>
<evidence type="ECO:0000313" key="2">
    <source>
        <dbReference type="EMBL" id="MCY1009327.1"/>
    </source>
</evidence>
<sequence>MSSGSLRWRLVRRLVALQAALLAIFWLSLLGLSWLSGGPIMALESEDRVLDIVRESIARAPDGASSFAPRPRSPRCAPTCQASGSPSTTRRDIG</sequence>
<feature type="region of interest" description="Disordered" evidence="1">
    <location>
        <begin position="62"/>
        <end position="94"/>
    </location>
</feature>
<evidence type="ECO:0000313" key="3">
    <source>
        <dbReference type="Proteomes" id="UP001150924"/>
    </source>
</evidence>